<dbReference type="RefSeq" id="WP_217171815.1">
    <property type="nucleotide sequence ID" value="NZ_JAFMOW010000048.1"/>
</dbReference>
<proteinExistence type="predicted"/>
<sequence>MKLENIANFSGNIVTFAALPALIFFNYSAVLFFLNEWQFPFLFIAAALYIFAIMYYAKKRAYPNKSASGLLLILTGATCSAAFYNPYPDTSLISISGFYNEKDGAWVSSNTDENTQDILGKIKDTWNQASSKENPSFRFAEPFAIETWQFPTLFLTHRSKQQIIKLAEENSDSAVILVGFTRDGKLDTLHYSLNKKAFQPNTHSVIQENKWFNLLLSKIIDNPTLSDSHKREIIAKILFIDFNARALSVRANEMDYLGMANLVVKTQDEVIALQNKYPFIKDELNYLIAGLTASLIDVYKDQLPEEKAADLLIQALSYYPYYPYSDKESFQRAYVKSSYTNWRLSNDSEDDVTLINELLQITNAIKDPETKRTIINDFKNYIFLTHASPVMFYYMLEMIKTIHPLLETPLKDVGHIREWEEYTDNFLRQHTGMDDDFIDLKSTALYSVYYFWFTKVNRKKDAARVLKKIENITNYNPNIVPFLIKINKEEKEAQH</sequence>
<name>A0ABS6LQ53_9GAMM</name>
<keyword evidence="1" id="KW-1133">Transmembrane helix</keyword>
<dbReference type="Proteomes" id="UP000734343">
    <property type="component" value="Unassembled WGS sequence"/>
</dbReference>
<feature type="transmembrane region" description="Helical" evidence="1">
    <location>
        <begin position="12"/>
        <end position="33"/>
    </location>
</feature>
<feature type="transmembrane region" description="Helical" evidence="1">
    <location>
        <begin position="39"/>
        <end position="57"/>
    </location>
</feature>
<gene>
    <name evidence="2" type="ORF">J1778_02340</name>
</gene>
<reference evidence="2 3" key="1">
    <citation type="submission" date="2021-03" db="EMBL/GenBank/DDBJ databases">
        <title>Five novel Rahnella species.</title>
        <authorList>
            <person name="Brady C."/>
            <person name="Asselin J."/>
            <person name="Beer S."/>
            <person name="Bruberg M.B."/>
            <person name="Crampton B."/>
            <person name="Venter S."/>
            <person name="Arnold D."/>
            <person name="Denman S."/>
        </authorList>
    </citation>
    <scope>NUCLEOTIDE SEQUENCE [LARGE SCALE GENOMIC DNA]</scope>
    <source>
        <strain evidence="2 3">H11b</strain>
    </source>
</reference>
<accession>A0ABS6LQ53</accession>
<protein>
    <submittedName>
        <fullName evidence="2">Uncharacterized protein</fullName>
    </submittedName>
</protein>
<feature type="transmembrane region" description="Helical" evidence="1">
    <location>
        <begin position="69"/>
        <end position="87"/>
    </location>
</feature>
<keyword evidence="1" id="KW-0472">Membrane</keyword>
<keyword evidence="1" id="KW-0812">Transmembrane</keyword>
<comment type="caution">
    <text evidence="2">The sequence shown here is derived from an EMBL/GenBank/DDBJ whole genome shotgun (WGS) entry which is preliminary data.</text>
</comment>
<organism evidence="2 3">
    <name type="scientific">Rahnella bonaserana</name>
    <dbReference type="NCBI Taxonomy" id="2816248"/>
    <lineage>
        <taxon>Bacteria</taxon>
        <taxon>Pseudomonadati</taxon>
        <taxon>Pseudomonadota</taxon>
        <taxon>Gammaproteobacteria</taxon>
        <taxon>Enterobacterales</taxon>
        <taxon>Yersiniaceae</taxon>
        <taxon>Rahnella</taxon>
    </lineage>
</organism>
<evidence type="ECO:0000313" key="3">
    <source>
        <dbReference type="Proteomes" id="UP000734343"/>
    </source>
</evidence>
<evidence type="ECO:0000313" key="2">
    <source>
        <dbReference type="EMBL" id="MBU9854124.1"/>
    </source>
</evidence>
<evidence type="ECO:0000256" key="1">
    <source>
        <dbReference type="SAM" id="Phobius"/>
    </source>
</evidence>
<keyword evidence="3" id="KW-1185">Reference proteome</keyword>
<dbReference type="EMBL" id="JAFMOW010000048">
    <property type="protein sequence ID" value="MBU9854124.1"/>
    <property type="molecule type" value="Genomic_DNA"/>
</dbReference>